<evidence type="ECO:0000313" key="3">
    <source>
        <dbReference type="Proteomes" id="UP000316270"/>
    </source>
</evidence>
<dbReference type="Proteomes" id="UP000316270">
    <property type="component" value="Chromosome 3"/>
</dbReference>
<reference evidence="2 3" key="1">
    <citation type="submission" date="2019-07" db="EMBL/GenBank/DDBJ databases">
        <title>Finished genome of Venturia effusa.</title>
        <authorList>
            <person name="Young C.A."/>
            <person name="Cox M.P."/>
            <person name="Ganley A.R.D."/>
            <person name="David W.J."/>
        </authorList>
    </citation>
    <scope>NUCLEOTIDE SEQUENCE [LARGE SCALE GENOMIC DNA]</scope>
    <source>
        <strain evidence="3">albino</strain>
    </source>
</reference>
<sequence>MCSRSFRRSAELRRHASTEHRDALERIARLEKALERLSGNKSEFPSPPSSTSERTASPEPTHHSSGEEIQLDSATINAQFLLVDRAVNDVLIRLDYLERAQKMDEDRLRRPTGEKECSRCRCGTPMEKIIERRARTLAQRIERGPQESRQHSVSQESRITALEMTLDRMTAGLRVALGRNTSEKVEIRQPSPTGGVPAWNRLAVGAGDVEESRASPDEEEQNSQSRSRDAHNRPAWQTLQCEGLEEQMDIDSTYGPSLWDRRPESMSEEVIRVAARGLSAPVRTGGASDVTPGNVELDPPRTSGEAVQV</sequence>
<feature type="region of interest" description="Disordered" evidence="1">
    <location>
        <begin position="1"/>
        <end position="21"/>
    </location>
</feature>
<feature type="compositionally biased region" description="Basic and acidic residues" evidence="1">
    <location>
        <begin position="8"/>
        <end position="21"/>
    </location>
</feature>
<feature type="region of interest" description="Disordered" evidence="1">
    <location>
        <begin position="36"/>
        <end position="69"/>
    </location>
</feature>
<protein>
    <submittedName>
        <fullName evidence="2">Uncharacterized protein</fullName>
    </submittedName>
</protein>
<evidence type="ECO:0000313" key="2">
    <source>
        <dbReference type="EMBL" id="QDS69448.1"/>
    </source>
</evidence>
<evidence type="ECO:0000256" key="1">
    <source>
        <dbReference type="SAM" id="MobiDB-lite"/>
    </source>
</evidence>
<dbReference type="EMBL" id="CP042187">
    <property type="protein sequence ID" value="QDS69448.1"/>
    <property type="molecule type" value="Genomic_DNA"/>
</dbReference>
<feature type="region of interest" description="Disordered" evidence="1">
    <location>
        <begin position="208"/>
        <end position="235"/>
    </location>
</feature>
<gene>
    <name evidence="2" type="ORF">FKW77_005577</name>
</gene>
<keyword evidence="3" id="KW-1185">Reference proteome</keyword>
<feature type="compositionally biased region" description="Low complexity" evidence="1">
    <location>
        <begin position="49"/>
        <end position="59"/>
    </location>
</feature>
<proteinExistence type="predicted"/>
<feature type="region of interest" description="Disordered" evidence="1">
    <location>
        <begin position="282"/>
        <end position="309"/>
    </location>
</feature>
<name>A0A517L1E7_9PEZI</name>
<dbReference type="AlphaFoldDB" id="A0A517L1E7"/>
<dbReference type="OrthoDB" id="3930993at2759"/>
<accession>A0A517L1E7</accession>
<organism evidence="2 3">
    <name type="scientific">Venturia effusa</name>
    <dbReference type="NCBI Taxonomy" id="50376"/>
    <lineage>
        <taxon>Eukaryota</taxon>
        <taxon>Fungi</taxon>
        <taxon>Dikarya</taxon>
        <taxon>Ascomycota</taxon>
        <taxon>Pezizomycotina</taxon>
        <taxon>Dothideomycetes</taxon>
        <taxon>Pleosporomycetidae</taxon>
        <taxon>Venturiales</taxon>
        <taxon>Venturiaceae</taxon>
        <taxon>Venturia</taxon>
    </lineage>
</organism>